<feature type="transmembrane region" description="Helical" evidence="4">
    <location>
        <begin position="174"/>
        <end position="193"/>
    </location>
</feature>
<proteinExistence type="predicted"/>
<keyword evidence="3 4" id="KW-0472">Membrane</keyword>
<feature type="transmembrane region" description="Helical" evidence="4">
    <location>
        <begin position="313"/>
        <end position="332"/>
    </location>
</feature>
<evidence type="ECO:0000313" key="7">
    <source>
        <dbReference type="Proteomes" id="UP000317839"/>
    </source>
</evidence>
<dbReference type="PROSITE" id="PS50850">
    <property type="entry name" value="MFS"/>
    <property type="match status" value="1"/>
</dbReference>
<dbReference type="SUPFAM" id="SSF103473">
    <property type="entry name" value="MFS general substrate transporter"/>
    <property type="match status" value="1"/>
</dbReference>
<evidence type="ECO:0000256" key="4">
    <source>
        <dbReference type="SAM" id="Phobius"/>
    </source>
</evidence>
<feature type="domain" description="Major facilitator superfamily (MFS) profile" evidence="5">
    <location>
        <begin position="36"/>
        <end position="430"/>
    </location>
</feature>
<feature type="transmembrane region" description="Helical" evidence="4">
    <location>
        <begin position="29"/>
        <end position="47"/>
    </location>
</feature>
<evidence type="ECO:0000259" key="5">
    <source>
        <dbReference type="PROSITE" id="PS50850"/>
    </source>
</evidence>
<feature type="transmembrane region" description="Helical" evidence="4">
    <location>
        <begin position="105"/>
        <end position="127"/>
    </location>
</feature>
<dbReference type="GO" id="GO:0022857">
    <property type="term" value="F:transmembrane transporter activity"/>
    <property type="evidence" value="ECO:0007669"/>
    <property type="project" value="InterPro"/>
</dbReference>
<feature type="transmembrane region" description="Helical" evidence="4">
    <location>
        <begin position="59"/>
        <end position="80"/>
    </location>
</feature>
<dbReference type="CDD" id="cd06174">
    <property type="entry name" value="MFS"/>
    <property type="match status" value="1"/>
</dbReference>
<evidence type="ECO:0000256" key="1">
    <source>
        <dbReference type="ARBA" id="ARBA00022692"/>
    </source>
</evidence>
<dbReference type="EMBL" id="VIKR01000001">
    <property type="protein sequence ID" value="TQV77397.1"/>
    <property type="molecule type" value="Genomic_DNA"/>
</dbReference>
<organism evidence="6 7">
    <name type="scientific">Aliikangiella marina</name>
    <dbReference type="NCBI Taxonomy" id="1712262"/>
    <lineage>
        <taxon>Bacteria</taxon>
        <taxon>Pseudomonadati</taxon>
        <taxon>Pseudomonadota</taxon>
        <taxon>Gammaproteobacteria</taxon>
        <taxon>Oceanospirillales</taxon>
        <taxon>Pleioneaceae</taxon>
        <taxon>Aliikangiella</taxon>
    </lineage>
</organism>
<feature type="transmembrane region" description="Helical" evidence="4">
    <location>
        <begin position="286"/>
        <end position="306"/>
    </location>
</feature>
<evidence type="ECO:0000313" key="6">
    <source>
        <dbReference type="EMBL" id="TQV77397.1"/>
    </source>
</evidence>
<feature type="transmembrane region" description="Helical" evidence="4">
    <location>
        <begin position="338"/>
        <end position="354"/>
    </location>
</feature>
<feature type="transmembrane region" description="Helical" evidence="4">
    <location>
        <begin position="133"/>
        <end position="153"/>
    </location>
</feature>
<feature type="transmembrane region" description="Helical" evidence="4">
    <location>
        <begin position="375"/>
        <end position="393"/>
    </location>
</feature>
<keyword evidence="7" id="KW-1185">Reference proteome</keyword>
<dbReference type="InterPro" id="IPR052528">
    <property type="entry name" value="Sugar_transport-like"/>
</dbReference>
<evidence type="ECO:0000256" key="3">
    <source>
        <dbReference type="ARBA" id="ARBA00023136"/>
    </source>
</evidence>
<gene>
    <name evidence="6" type="ORF">FLL45_05485</name>
</gene>
<evidence type="ECO:0000256" key="2">
    <source>
        <dbReference type="ARBA" id="ARBA00022989"/>
    </source>
</evidence>
<keyword evidence="1 4" id="KW-0812">Transmembrane</keyword>
<feature type="transmembrane region" description="Helical" evidence="4">
    <location>
        <begin position="254"/>
        <end position="274"/>
    </location>
</feature>
<dbReference type="PANTHER" id="PTHR23526:SF2">
    <property type="entry name" value="MAJOR FACILITATOR SUPERFAMILY (MFS) PROFILE DOMAIN-CONTAINING PROTEIN"/>
    <property type="match status" value="1"/>
</dbReference>
<keyword evidence="2 4" id="KW-1133">Transmembrane helix</keyword>
<dbReference type="RefSeq" id="WP_142940969.1">
    <property type="nucleotide sequence ID" value="NZ_VIKR01000001.1"/>
</dbReference>
<dbReference type="InterPro" id="IPR036259">
    <property type="entry name" value="MFS_trans_sf"/>
</dbReference>
<dbReference type="InterPro" id="IPR020846">
    <property type="entry name" value="MFS_dom"/>
</dbReference>
<feature type="transmembrane region" description="Helical" evidence="4">
    <location>
        <begin position="399"/>
        <end position="421"/>
    </location>
</feature>
<dbReference type="InterPro" id="IPR011701">
    <property type="entry name" value="MFS"/>
</dbReference>
<accession>A0A545TJM0</accession>
<reference evidence="6 7" key="1">
    <citation type="submission" date="2019-06" db="EMBL/GenBank/DDBJ databases">
        <title>Draft genome of Aliikangiella marina GYP-15.</title>
        <authorList>
            <person name="Wang G."/>
        </authorList>
    </citation>
    <scope>NUCLEOTIDE SEQUENCE [LARGE SCALE GENOMIC DNA]</scope>
    <source>
        <strain evidence="6 7">GYP-15</strain>
    </source>
</reference>
<dbReference type="OrthoDB" id="1117124at2"/>
<sequence length="430" mass="46094">MHNKYINTLHKFIDDEYEGRACLEISDKACKVVPGNALFVIVSLVLSKIADTLASAKIVLPWLMTATGAPIFLISLLVPIREAGSMLPQLILGAFIRQKPIRKNYLVVGALLQSVMIAGLLLVGLYLTDMLAGIAIVVLTLFFSLARAIASIASKDVIGKTIPKKKRGLLTGKAATISGLFSIVLGGMLLFYYEDKNGVSELLIIAIVSFTLCALTWGFVKEYPGATSGSVNGLSLAVDNLVVACKNKDFVRFVIVRGLMITSGLGVPYFVLLIQQETSGTLSNLGSLIILSGAASFVSGAIWGRLADRNSKGLITLIAIINMLIFLVGMLVHGLDSASLYGYLAFFFSLSVMHEGVRQARKTYIIDMAEDDKRTAYVTVSNTLIGILLLFIGAVSGVIAHYSITAVLATFAMLSLIAAMLSTQLKNVSQ</sequence>
<protein>
    <submittedName>
        <fullName evidence="6">MFS transporter</fullName>
    </submittedName>
</protein>
<dbReference type="AlphaFoldDB" id="A0A545TJM0"/>
<comment type="caution">
    <text evidence="6">The sequence shown here is derived from an EMBL/GenBank/DDBJ whole genome shotgun (WGS) entry which is preliminary data.</text>
</comment>
<dbReference type="PANTHER" id="PTHR23526">
    <property type="entry name" value="INTEGRAL MEMBRANE TRANSPORT PROTEIN-RELATED"/>
    <property type="match status" value="1"/>
</dbReference>
<name>A0A545TJM0_9GAMM</name>
<dbReference type="Pfam" id="PF07690">
    <property type="entry name" value="MFS_1"/>
    <property type="match status" value="1"/>
</dbReference>
<dbReference type="Proteomes" id="UP000317839">
    <property type="component" value="Unassembled WGS sequence"/>
</dbReference>
<dbReference type="Gene3D" id="1.20.1250.20">
    <property type="entry name" value="MFS general substrate transporter like domains"/>
    <property type="match status" value="2"/>
</dbReference>
<feature type="transmembrane region" description="Helical" evidence="4">
    <location>
        <begin position="199"/>
        <end position="220"/>
    </location>
</feature>